<dbReference type="VEuPathDB" id="TriTrypDB:TcBrA4_0016160"/>
<proteinExistence type="predicted"/>
<dbReference type="VEuPathDB" id="TriTrypDB:TcCL_Unassigned06613"/>
<evidence type="ECO:0008006" key="5">
    <source>
        <dbReference type="Google" id="ProtNLM"/>
    </source>
</evidence>
<dbReference type="VEuPathDB" id="TriTrypDB:C3747_40g61"/>
<evidence type="ECO:0000313" key="3">
    <source>
        <dbReference type="EMBL" id="PWU90709.1"/>
    </source>
</evidence>
<dbReference type="VEuPathDB" id="TriTrypDB:TcG_05254"/>
<dbReference type="VEuPathDB" id="TriTrypDB:TcCLB.509647.130"/>
<dbReference type="AlphaFoldDB" id="A0A2V2V2V0"/>
<dbReference type="VEuPathDB" id="TriTrypDB:C4B63_48g29"/>
<sequence>MGCKNSKAREPPAETVTAAQANIATNKNSGTAPTLSPAQHQAKQTGETKRNNAASPASRGNNGEASENESRSEQPKKALGPGGNDVKQAASNSPSKQELDDEGNPLLLPNGDWVRTEGTPFYYSVEENLYFHPPSCQFYDPTNGMWYDPEKDEWYYDDENGEQE</sequence>
<reference evidence="3 4" key="1">
    <citation type="journal article" date="2018" name="Microb. Genom.">
        <title>Expanding an expanded genome: long-read sequencing of Trypanosoma cruzi.</title>
        <authorList>
            <person name="Berna L."/>
            <person name="Rodriguez M."/>
            <person name="Chiribao M.L."/>
            <person name="Parodi-Talice A."/>
            <person name="Pita S."/>
            <person name="Rijo G."/>
            <person name="Alvarez-Valin F."/>
            <person name="Robello C."/>
        </authorList>
    </citation>
    <scope>NUCLEOTIDE SEQUENCE [LARGE SCALE GENOMIC DNA]</scope>
    <source>
        <strain evidence="3 4">Dm28c</strain>
    </source>
</reference>
<dbReference type="VEuPathDB" id="TriTrypDB:C4B63_192g14"/>
<gene>
    <name evidence="2" type="ORF">C4B63_192g14</name>
    <name evidence="3" type="ORF">C4B63_48g29</name>
</gene>
<dbReference type="EMBL" id="PRFA01000048">
    <property type="protein sequence ID" value="PWU90709.1"/>
    <property type="molecule type" value="Genomic_DNA"/>
</dbReference>
<dbReference type="OrthoDB" id="239897at2759"/>
<feature type="compositionally biased region" description="Polar residues" evidence="1">
    <location>
        <begin position="17"/>
        <end position="65"/>
    </location>
</feature>
<organism evidence="3 4">
    <name type="scientific">Trypanosoma cruzi</name>
    <dbReference type="NCBI Taxonomy" id="5693"/>
    <lineage>
        <taxon>Eukaryota</taxon>
        <taxon>Discoba</taxon>
        <taxon>Euglenozoa</taxon>
        <taxon>Kinetoplastea</taxon>
        <taxon>Metakinetoplastina</taxon>
        <taxon>Trypanosomatida</taxon>
        <taxon>Trypanosomatidae</taxon>
        <taxon>Trypanosoma</taxon>
        <taxon>Schizotrypanum</taxon>
    </lineage>
</organism>
<dbReference type="Proteomes" id="UP000246121">
    <property type="component" value="Unassembled WGS sequence"/>
</dbReference>
<evidence type="ECO:0000313" key="4">
    <source>
        <dbReference type="Proteomes" id="UP000246121"/>
    </source>
</evidence>
<dbReference type="EMBL" id="PRFA01000192">
    <property type="protein sequence ID" value="PWU84959.1"/>
    <property type="molecule type" value="Genomic_DNA"/>
</dbReference>
<dbReference type="VEuPathDB" id="TriTrypDB:BCY84_10879"/>
<evidence type="ECO:0000313" key="2">
    <source>
        <dbReference type="EMBL" id="PWU84959.1"/>
    </source>
</evidence>
<accession>A0A2V2V2V0</accession>
<feature type="region of interest" description="Disordered" evidence="1">
    <location>
        <begin position="1"/>
        <end position="117"/>
    </location>
</feature>
<protein>
    <recommendedName>
        <fullName evidence="5">OCRE domain-containing protein</fullName>
    </recommendedName>
</protein>
<evidence type="ECO:0000256" key="1">
    <source>
        <dbReference type="SAM" id="MobiDB-lite"/>
    </source>
</evidence>
<name>A0A2V2V2V0_TRYCR</name>
<comment type="caution">
    <text evidence="3">The sequence shown here is derived from an EMBL/GenBank/DDBJ whole genome shotgun (WGS) entry which is preliminary data.</text>
</comment>